<evidence type="ECO:0000313" key="1">
    <source>
        <dbReference type="EMBL" id="VCW68069.1"/>
    </source>
</evidence>
<organism evidence="1 2">
    <name type="scientific">Gulo gulo</name>
    <name type="common">Wolverine</name>
    <name type="synonym">Gluton</name>
    <dbReference type="NCBI Taxonomy" id="48420"/>
    <lineage>
        <taxon>Eukaryota</taxon>
        <taxon>Metazoa</taxon>
        <taxon>Chordata</taxon>
        <taxon>Craniata</taxon>
        <taxon>Vertebrata</taxon>
        <taxon>Euteleostomi</taxon>
        <taxon>Mammalia</taxon>
        <taxon>Eutheria</taxon>
        <taxon>Laurasiatheria</taxon>
        <taxon>Carnivora</taxon>
        <taxon>Caniformia</taxon>
        <taxon>Musteloidea</taxon>
        <taxon>Mustelidae</taxon>
        <taxon>Guloninae</taxon>
        <taxon>Gulo</taxon>
    </lineage>
</organism>
<accession>A0A9X9LH85</accession>
<dbReference type="AlphaFoldDB" id="A0A9X9LH85"/>
<proteinExistence type="predicted"/>
<protein>
    <submittedName>
        <fullName evidence="1">Uncharacterized protein</fullName>
    </submittedName>
</protein>
<reference evidence="1 2" key="1">
    <citation type="submission" date="2018-10" db="EMBL/GenBank/DDBJ databases">
        <authorList>
            <person name="Ekblom R."/>
            <person name="Jareborg N."/>
        </authorList>
    </citation>
    <scope>NUCLEOTIDE SEQUENCE [LARGE SCALE GENOMIC DNA]</scope>
    <source>
        <tissue evidence="1">Muscle</tissue>
    </source>
</reference>
<dbReference type="EMBL" id="CYRY02003454">
    <property type="protein sequence ID" value="VCW68069.1"/>
    <property type="molecule type" value="Genomic_DNA"/>
</dbReference>
<sequence length="47" mass="5409">MCPCERLPVPHPARYLSPAGPAWPTGPWRVFCFLFFFLQRQSLESDG</sequence>
<keyword evidence="2" id="KW-1185">Reference proteome</keyword>
<comment type="caution">
    <text evidence="1">The sequence shown here is derived from an EMBL/GenBank/DDBJ whole genome shotgun (WGS) entry which is preliminary data.</text>
</comment>
<name>A0A9X9LH85_GULGU</name>
<evidence type="ECO:0000313" key="2">
    <source>
        <dbReference type="Proteomes" id="UP000269945"/>
    </source>
</evidence>
<gene>
    <name evidence="1" type="ORF">BN2614_LOCUS3</name>
</gene>
<dbReference type="Proteomes" id="UP000269945">
    <property type="component" value="Unassembled WGS sequence"/>
</dbReference>